<reference evidence="6" key="1">
    <citation type="journal article" date="2023" name="Mol. Plant Microbe Interact.">
        <title>Elucidating the Obligate Nature and Biological Capacity of an Invasive Fungal Corn Pathogen.</title>
        <authorList>
            <person name="MacCready J.S."/>
            <person name="Roggenkamp E.M."/>
            <person name="Gdanetz K."/>
            <person name="Chilvers M.I."/>
        </authorList>
    </citation>
    <scope>NUCLEOTIDE SEQUENCE</scope>
    <source>
        <strain evidence="6">PM02</strain>
    </source>
</reference>
<dbReference type="Proteomes" id="UP001217918">
    <property type="component" value="Unassembled WGS sequence"/>
</dbReference>
<evidence type="ECO:0000313" key="7">
    <source>
        <dbReference type="Proteomes" id="UP001217918"/>
    </source>
</evidence>
<evidence type="ECO:0000259" key="5">
    <source>
        <dbReference type="Pfam" id="PF04003"/>
    </source>
</evidence>
<feature type="region of interest" description="Disordered" evidence="4">
    <location>
        <begin position="320"/>
        <end position="423"/>
    </location>
</feature>
<evidence type="ECO:0000256" key="4">
    <source>
        <dbReference type="SAM" id="MobiDB-lite"/>
    </source>
</evidence>
<dbReference type="PANTHER" id="PTHR44267:SF1">
    <property type="entry name" value="WD REPEAT-CONTAINING PROTEIN 43"/>
    <property type="match status" value="1"/>
</dbReference>
<protein>
    <recommendedName>
        <fullName evidence="5">Small-subunit processome Utp12 domain-containing protein</fullName>
    </recommendedName>
</protein>
<dbReference type="InterPro" id="IPR007148">
    <property type="entry name" value="SSU_processome_Utp12"/>
</dbReference>
<organism evidence="6 7">
    <name type="scientific">Phyllachora maydis</name>
    <dbReference type="NCBI Taxonomy" id="1825666"/>
    <lineage>
        <taxon>Eukaryota</taxon>
        <taxon>Fungi</taxon>
        <taxon>Dikarya</taxon>
        <taxon>Ascomycota</taxon>
        <taxon>Pezizomycotina</taxon>
        <taxon>Sordariomycetes</taxon>
        <taxon>Sordariomycetidae</taxon>
        <taxon>Phyllachorales</taxon>
        <taxon>Phyllachoraceae</taxon>
        <taxon>Phyllachora</taxon>
    </lineage>
</organism>
<sequence>MSTKKKIPAVVAKPIVKPSAKAPVRTKIDETRAAVLSGDAAKPISHSQPDTIVISSGSSSYDSDSDEDPASDADEAEKYAAPGPSQSTRAGTPPPEVKRVNGEVDTDMASPTEDAADADDTSPTFGDLMRGTTTTTTVDVSAALAAHQATPLSPLSAPSRTRALAPPPTSLSSLGTVLNQALRTDDNELLESCLQTSDRGIVTDTINRMDSTLAGALLAKIAARMHRRPGRALSLMRWVQYTLITHGGALASQADLMRKLADLNRVLEERSRGLPSLLALKGKLDMLDAQLKLRKSNLGRKRKAFDGDLDEEGQEGIIYVEGDEEVADNAESSRVNGAGRPAQDQGPEGEDDFPLANGVESDSDDSDDSDDMEEVDDEDMTDGEVDHDDVEEESGEDESDAEATRPAAKVRKVTSSFTKRKTK</sequence>
<evidence type="ECO:0000256" key="2">
    <source>
        <dbReference type="ARBA" id="ARBA00023242"/>
    </source>
</evidence>
<evidence type="ECO:0000313" key="6">
    <source>
        <dbReference type="EMBL" id="KAK2074181.1"/>
    </source>
</evidence>
<feature type="compositionally biased region" description="Polar residues" evidence="4">
    <location>
        <begin position="150"/>
        <end position="159"/>
    </location>
</feature>
<evidence type="ECO:0000256" key="1">
    <source>
        <dbReference type="ARBA" id="ARBA00004123"/>
    </source>
</evidence>
<comment type="caution">
    <text evidence="6">The sequence shown here is derived from an EMBL/GenBank/DDBJ whole genome shotgun (WGS) entry which is preliminary data.</text>
</comment>
<accession>A0AAD9IAD6</accession>
<dbReference type="GO" id="GO:0005730">
    <property type="term" value="C:nucleolus"/>
    <property type="evidence" value="ECO:0007669"/>
    <property type="project" value="TreeGrafter"/>
</dbReference>
<feature type="compositionally biased region" description="Acidic residues" evidence="4">
    <location>
        <begin position="361"/>
        <end position="401"/>
    </location>
</feature>
<feature type="compositionally biased region" description="Polar residues" evidence="4">
    <location>
        <begin position="45"/>
        <end position="54"/>
    </location>
</feature>
<dbReference type="GO" id="GO:0000462">
    <property type="term" value="P:maturation of SSU-rRNA from tricistronic rRNA transcript (SSU-rRNA, 5.8S rRNA, LSU-rRNA)"/>
    <property type="evidence" value="ECO:0007669"/>
    <property type="project" value="TreeGrafter"/>
</dbReference>
<feature type="compositionally biased region" description="Basic residues" evidence="4">
    <location>
        <begin position="408"/>
        <end position="423"/>
    </location>
</feature>
<keyword evidence="2" id="KW-0539">Nucleus</keyword>
<gene>
    <name evidence="6" type="ORF">P8C59_008406</name>
</gene>
<dbReference type="EMBL" id="JAQQPM010000008">
    <property type="protein sequence ID" value="KAK2074181.1"/>
    <property type="molecule type" value="Genomic_DNA"/>
</dbReference>
<dbReference type="InterPro" id="IPR052414">
    <property type="entry name" value="U3_snoRNA-assoc_WDR"/>
</dbReference>
<evidence type="ECO:0000256" key="3">
    <source>
        <dbReference type="ARBA" id="ARBA00038335"/>
    </source>
</evidence>
<comment type="subcellular location">
    <subcellularLocation>
        <location evidence="1">Nucleus</location>
    </subcellularLocation>
</comment>
<feature type="region of interest" description="Disordered" evidence="4">
    <location>
        <begin position="37"/>
        <end position="131"/>
    </location>
</feature>
<feature type="compositionally biased region" description="Acidic residues" evidence="4">
    <location>
        <begin position="63"/>
        <end position="75"/>
    </location>
</feature>
<keyword evidence="7" id="KW-1185">Reference proteome</keyword>
<comment type="similarity">
    <text evidence="3">Belongs to the UTP5 family.</text>
</comment>
<feature type="domain" description="Small-subunit processome Utp12" evidence="5">
    <location>
        <begin position="186"/>
        <end position="288"/>
    </location>
</feature>
<name>A0AAD9IAD6_9PEZI</name>
<dbReference type="AlphaFoldDB" id="A0AAD9IAD6"/>
<feature type="region of interest" description="Disordered" evidence="4">
    <location>
        <begin position="149"/>
        <end position="173"/>
    </location>
</feature>
<dbReference type="PANTHER" id="PTHR44267">
    <property type="entry name" value="WD REPEAT-CONTAINING PROTEIN 43"/>
    <property type="match status" value="1"/>
</dbReference>
<dbReference type="Pfam" id="PF04003">
    <property type="entry name" value="Utp12"/>
    <property type="match status" value="1"/>
</dbReference>
<proteinExistence type="inferred from homology"/>